<dbReference type="GO" id="GO:0006426">
    <property type="term" value="P:glycyl-tRNA aminoacylation"/>
    <property type="evidence" value="ECO:0007669"/>
    <property type="project" value="InterPro"/>
</dbReference>
<dbReference type="GO" id="GO:0005737">
    <property type="term" value="C:cytoplasm"/>
    <property type="evidence" value="ECO:0007669"/>
    <property type="project" value="InterPro"/>
</dbReference>
<keyword evidence="5" id="KW-0547">Nucleotide-binding</keyword>
<comment type="caution">
    <text evidence="10">The sequence shown here is derived from an EMBL/GenBank/DDBJ whole genome shotgun (WGS) entry which is preliminary data.</text>
</comment>
<dbReference type="GO" id="GO:0004081">
    <property type="term" value="F:bis(5'-nucleosyl)-tetraphosphatase (asymmetrical) activity"/>
    <property type="evidence" value="ECO:0007669"/>
    <property type="project" value="UniProtKB-ARBA"/>
</dbReference>
<keyword evidence="8" id="KW-0030">Aminoacyl-tRNA synthetase</keyword>
<dbReference type="GO" id="GO:1990742">
    <property type="term" value="C:microvesicle"/>
    <property type="evidence" value="ECO:0007669"/>
    <property type="project" value="UniProtKB-ARBA"/>
</dbReference>
<dbReference type="Gene3D" id="3.40.50.800">
    <property type="entry name" value="Anticodon-binding domain"/>
    <property type="match status" value="1"/>
</dbReference>
<evidence type="ECO:0000313" key="10">
    <source>
        <dbReference type="EMBL" id="HHR92381.1"/>
    </source>
</evidence>
<dbReference type="InterPro" id="IPR006195">
    <property type="entry name" value="aa-tRNA-synth_II"/>
</dbReference>
<dbReference type="NCBIfam" id="TIGR00389">
    <property type="entry name" value="glyS_dimeric"/>
    <property type="match status" value="1"/>
</dbReference>
<dbReference type="InterPro" id="IPR002315">
    <property type="entry name" value="tRNA-synt_gly"/>
</dbReference>
<keyword evidence="6" id="KW-0067">ATP-binding</keyword>
<dbReference type="Pfam" id="PF00587">
    <property type="entry name" value="tRNA-synt_2b"/>
    <property type="match status" value="1"/>
</dbReference>
<dbReference type="GO" id="GO:0015966">
    <property type="term" value="P:diadenosine tetraphosphate biosynthetic process"/>
    <property type="evidence" value="ECO:0007669"/>
    <property type="project" value="UniProtKB-ARBA"/>
</dbReference>
<dbReference type="PROSITE" id="PS50862">
    <property type="entry name" value="AA_TRNA_LIGASE_II"/>
    <property type="match status" value="1"/>
</dbReference>
<evidence type="ECO:0000259" key="9">
    <source>
        <dbReference type="PROSITE" id="PS50862"/>
    </source>
</evidence>
<feature type="domain" description="Aminoacyl-transfer RNA synthetases class-II family profile" evidence="9">
    <location>
        <begin position="5"/>
        <end position="369"/>
    </location>
</feature>
<dbReference type="InterPro" id="IPR033731">
    <property type="entry name" value="GlyRS-like_core"/>
</dbReference>
<gene>
    <name evidence="10" type="ORF">ENL96_02610</name>
</gene>
<dbReference type="NCBIfam" id="NF003211">
    <property type="entry name" value="PRK04173.1"/>
    <property type="match status" value="1"/>
</dbReference>
<dbReference type="EC" id="6.1.1.14" evidence="2"/>
<dbReference type="CDD" id="cd00858">
    <property type="entry name" value="GlyRS_anticodon"/>
    <property type="match status" value="1"/>
</dbReference>
<evidence type="ECO:0000256" key="4">
    <source>
        <dbReference type="ARBA" id="ARBA00022598"/>
    </source>
</evidence>
<evidence type="ECO:0000256" key="8">
    <source>
        <dbReference type="ARBA" id="ARBA00023146"/>
    </source>
</evidence>
<evidence type="ECO:0000256" key="5">
    <source>
        <dbReference type="ARBA" id="ARBA00022741"/>
    </source>
</evidence>
<dbReference type="InterPro" id="IPR002314">
    <property type="entry name" value="aa-tRNA-synt_IIb"/>
</dbReference>
<dbReference type="InterPro" id="IPR045864">
    <property type="entry name" value="aa-tRNA-synth_II/BPL/LPL"/>
</dbReference>
<dbReference type="Pfam" id="PF03129">
    <property type="entry name" value="HGTP_anticodon"/>
    <property type="match status" value="1"/>
</dbReference>
<keyword evidence="3" id="KW-0963">Cytoplasm</keyword>
<dbReference type="InterPro" id="IPR027031">
    <property type="entry name" value="Gly-tRNA_synthase/POLG2"/>
</dbReference>
<dbReference type="InterPro" id="IPR004154">
    <property type="entry name" value="Anticodon-bd"/>
</dbReference>
<organism evidence="10">
    <name type="scientific">candidate division CPR3 bacterium</name>
    <dbReference type="NCBI Taxonomy" id="2268181"/>
    <lineage>
        <taxon>Bacteria</taxon>
        <taxon>Bacteria division CPR3</taxon>
    </lineage>
</organism>
<dbReference type="SUPFAM" id="SSF52954">
    <property type="entry name" value="Class II aaRS ABD-related"/>
    <property type="match status" value="1"/>
</dbReference>
<dbReference type="PRINTS" id="PR01043">
    <property type="entry name" value="TRNASYNTHGLY"/>
</dbReference>
<dbReference type="CDD" id="cd00774">
    <property type="entry name" value="GlyRS-like_core"/>
    <property type="match status" value="1"/>
</dbReference>
<evidence type="ECO:0000256" key="6">
    <source>
        <dbReference type="ARBA" id="ARBA00022840"/>
    </source>
</evidence>
<evidence type="ECO:0000256" key="1">
    <source>
        <dbReference type="ARBA" id="ARBA00008226"/>
    </source>
</evidence>
<keyword evidence="7" id="KW-0648">Protein biosynthesis</keyword>
<dbReference type="GO" id="GO:0004820">
    <property type="term" value="F:glycine-tRNA ligase activity"/>
    <property type="evidence" value="ECO:0007669"/>
    <property type="project" value="UniProtKB-EC"/>
</dbReference>
<proteinExistence type="inferred from homology"/>
<dbReference type="PANTHER" id="PTHR10745">
    <property type="entry name" value="GLYCYL-TRNA SYNTHETASE/DNA POLYMERASE SUBUNIT GAMMA-2"/>
    <property type="match status" value="1"/>
</dbReference>
<dbReference type="GO" id="GO:0005524">
    <property type="term" value="F:ATP binding"/>
    <property type="evidence" value="ECO:0007669"/>
    <property type="project" value="UniProtKB-KW"/>
</dbReference>
<dbReference type="SUPFAM" id="SSF55681">
    <property type="entry name" value="Class II aaRS and biotin synthetases"/>
    <property type="match status" value="1"/>
</dbReference>
<evidence type="ECO:0000256" key="7">
    <source>
        <dbReference type="ARBA" id="ARBA00022917"/>
    </source>
</evidence>
<dbReference type="Gene3D" id="3.30.930.10">
    <property type="entry name" value="Bira Bifunctional Protein, Domain 2"/>
    <property type="match status" value="1"/>
</dbReference>
<dbReference type="EMBL" id="DRVY01000079">
    <property type="protein sequence ID" value="HHR92381.1"/>
    <property type="molecule type" value="Genomic_DNA"/>
</dbReference>
<evidence type="ECO:0000256" key="3">
    <source>
        <dbReference type="ARBA" id="ARBA00022490"/>
    </source>
</evidence>
<dbReference type="InterPro" id="IPR036621">
    <property type="entry name" value="Anticodon-bd_dom_sf"/>
</dbReference>
<dbReference type="FunFam" id="3.40.50.800:FF:000002">
    <property type="entry name" value="Glycine--tRNA ligase"/>
    <property type="match status" value="1"/>
</dbReference>
<dbReference type="AlphaFoldDB" id="A0A7C5YXV0"/>
<dbReference type="PANTHER" id="PTHR10745:SF8">
    <property type="entry name" value="DNA POLYMERASE SUBUNIT GAMMA-2, MITOCHONDRIAL"/>
    <property type="match status" value="1"/>
</dbReference>
<accession>A0A7C5YXV0</accession>
<comment type="similarity">
    <text evidence="1">Belongs to the class-II aminoacyl-tRNA synthetase family.</text>
</comment>
<sequence>MSTLDKISSLCKRRGFVIQSSDIYGGFANVYDFGPLGVALKNNIKRLWIKSVIEQRKDMYQIDGAIFMHPRAWEASGHTKVFTDPLIDCEKCKRRFRADQLEGWRLKKDNKTGKWTVLKQGSLTCPVCGGSLIPKVREFNLMMESYVGAVKDESTKAYLKPESCQNIYLNFMWVKDSMRAKIPFGIAQIGKAFRNELTSGQFIFRLREFEQMDIEYFVHPKEAERIYEEWKKERFYWYEKKLGIKKEHLRFRQHEKEELIFYAKDAWDIEYNFPFGWKELEGVHNRGDYDLKQHSKFSGKKLTYFDSERNEEYTPYIIECSGGVERTFLVLMFEFYSEEEVEDVNGKKYIRVVLRFPKEIAPVKYAVFPLLRSERLVEEAKKIYEEIRKIEPACVYDEVGSIGRRYRRQDEIGTPVCLTIDHQTLEDGTFTIRDRDTMKQERISLDSLLSRL</sequence>
<evidence type="ECO:0000256" key="2">
    <source>
        <dbReference type="ARBA" id="ARBA00012829"/>
    </source>
</evidence>
<protein>
    <recommendedName>
        <fullName evidence="2">glycine--tRNA ligase</fullName>
        <ecNumber evidence="2">6.1.1.14</ecNumber>
    </recommendedName>
</protein>
<reference evidence="10" key="1">
    <citation type="journal article" date="2020" name="mSystems">
        <title>Genome- and Community-Level Interaction Insights into Carbon Utilization and Element Cycling Functions of Hydrothermarchaeota in Hydrothermal Sediment.</title>
        <authorList>
            <person name="Zhou Z."/>
            <person name="Liu Y."/>
            <person name="Xu W."/>
            <person name="Pan J."/>
            <person name="Luo Z.H."/>
            <person name="Li M."/>
        </authorList>
    </citation>
    <scope>NUCLEOTIDE SEQUENCE [LARGE SCALE GENOMIC DNA]</scope>
    <source>
        <strain evidence="10">SpSt-1042</strain>
    </source>
</reference>
<keyword evidence="4 10" id="KW-0436">Ligase</keyword>
<name>A0A7C5YXV0_UNCC3</name>
<dbReference type="GO" id="GO:0070062">
    <property type="term" value="C:extracellular exosome"/>
    <property type="evidence" value="ECO:0007669"/>
    <property type="project" value="UniProtKB-ARBA"/>
</dbReference>